<comment type="caution">
    <text evidence="7">The sequence shown here is derived from an EMBL/GenBank/DDBJ whole genome shotgun (WGS) entry which is preliminary data.</text>
</comment>
<dbReference type="InterPro" id="IPR027417">
    <property type="entry name" value="P-loop_NTPase"/>
</dbReference>
<feature type="repeat" description="WD" evidence="3">
    <location>
        <begin position="854"/>
        <end position="895"/>
    </location>
</feature>
<dbReference type="PRINTS" id="PR00320">
    <property type="entry name" value="GPROTEINBRPT"/>
</dbReference>
<keyword evidence="5" id="KW-0472">Membrane</keyword>
<dbReference type="InterPro" id="IPR001680">
    <property type="entry name" value="WD40_rpt"/>
</dbReference>
<evidence type="ECO:0000313" key="8">
    <source>
        <dbReference type="Proteomes" id="UP000663888"/>
    </source>
</evidence>
<dbReference type="InterPro" id="IPR011047">
    <property type="entry name" value="Quinoprotein_ADH-like_sf"/>
</dbReference>
<feature type="region of interest" description="Disordered" evidence="4">
    <location>
        <begin position="1"/>
        <end position="34"/>
    </location>
</feature>
<dbReference type="PROSITE" id="PS50082">
    <property type="entry name" value="WD_REPEATS_2"/>
    <property type="match status" value="6"/>
</dbReference>
<dbReference type="InterPro" id="IPR015943">
    <property type="entry name" value="WD40/YVTN_repeat-like_dom_sf"/>
</dbReference>
<feature type="repeat" description="WD" evidence="3">
    <location>
        <begin position="1117"/>
        <end position="1158"/>
    </location>
</feature>
<protein>
    <recommendedName>
        <fullName evidence="6">Nephrocystin 3-like N-terminal domain-containing protein</fullName>
    </recommendedName>
</protein>
<dbReference type="Proteomes" id="UP000663888">
    <property type="component" value="Unassembled WGS sequence"/>
</dbReference>
<dbReference type="InterPro" id="IPR056884">
    <property type="entry name" value="NPHP3-like_N"/>
</dbReference>
<dbReference type="SUPFAM" id="SSF50998">
    <property type="entry name" value="Quinoprotein alcohol dehydrogenase-like"/>
    <property type="match status" value="2"/>
</dbReference>
<dbReference type="PROSITE" id="PS00678">
    <property type="entry name" value="WD_REPEATS_1"/>
    <property type="match status" value="3"/>
</dbReference>
<keyword evidence="1 3" id="KW-0853">WD repeat</keyword>
<evidence type="ECO:0000256" key="1">
    <source>
        <dbReference type="ARBA" id="ARBA00022574"/>
    </source>
</evidence>
<feature type="transmembrane region" description="Helical" evidence="5">
    <location>
        <begin position="1217"/>
        <end position="1234"/>
    </location>
</feature>
<evidence type="ECO:0000313" key="7">
    <source>
        <dbReference type="EMBL" id="CAE6446584.1"/>
    </source>
</evidence>
<proteinExistence type="predicted"/>
<evidence type="ECO:0000256" key="3">
    <source>
        <dbReference type="PROSITE-ProRule" id="PRU00221"/>
    </source>
</evidence>
<dbReference type="PANTHER" id="PTHR22847">
    <property type="entry name" value="WD40 REPEAT PROTEIN"/>
    <property type="match status" value="1"/>
</dbReference>
<feature type="repeat" description="WD" evidence="3">
    <location>
        <begin position="899"/>
        <end position="940"/>
    </location>
</feature>
<dbReference type="Gene3D" id="3.40.50.300">
    <property type="entry name" value="P-loop containing nucleotide triphosphate hydrolases"/>
    <property type="match status" value="1"/>
</dbReference>
<dbReference type="InterPro" id="IPR020472">
    <property type="entry name" value="WD40_PAC1"/>
</dbReference>
<dbReference type="SMART" id="SM00320">
    <property type="entry name" value="WD40"/>
    <property type="match status" value="11"/>
</dbReference>
<dbReference type="GO" id="GO:1990234">
    <property type="term" value="C:transferase complex"/>
    <property type="evidence" value="ECO:0007669"/>
    <property type="project" value="UniProtKB-ARBA"/>
</dbReference>
<accession>A0A8H3B2Z8</accession>
<feature type="repeat" description="WD" evidence="3">
    <location>
        <begin position="1074"/>
        <end position="1115"/>
    </location>
</feature>
<organism evidence="7 8">
    <name type="scientific">Rhizoctonia solani</name>
    <dbReference type="NCBI Taxonomy" id="456999"/>
    <lineage>
        <taxon>Eukaryota</taxon>
        <taxon>Fungi</taxon>
        <taxon>Dikarya</taxon>
        <taxon>Basidiomycota</taxon>
        <taxon>Agaricomycotina</taxon>
        <taxon>Agaricomycetes</taxon>
        <taxon>Cantharellales</taxon>
        <taxon>Ceratobasidiaceae</taxon>
        <taxon>Rhizoctonia</taxon>
    </lineage>
</organism>
<feature type="transmembrane region" description="Helical" evidence="5">
    <location>
        <begin position="1246"/>
        <end position="1268"/>
    </location>
</feature>
<evidence type="ECO:0000256" key="4">
    <source>
        <dbReference type="SAM" id="MobiDB-lite"/>
    </source>
</evidence>
<gene>
    <name evidence="7" type="ORF">RDB_LOCUS59318</name>
</gene>
<dbReference type="InterPro" id="IPR019775">
    <property type="entry name" value="WD40_repeat_CS"/>
</dbReference>
<keyword evidence="2" id="KW-0677">Repeat</keyword>
<dbReference type="PROSITE" id="PS50294">
    <property type="entry name" value="WD_REPEATS_REGION"/>
    <property type="match status" value="5"/>
</dbReference>
<reference evidence="7" key="1">
    <citation type="submission" date="2021-01" db="EMBL/GenBank/DDBJ databases">
        <authorList>
            <person name="Kaushik A."/>
        </authorList>
    </citation>
    <scope>NUCLEOTIDE SEQUENCE</scope>
    <source>
        <strain evidence="7">AG4-R118</strain>
    </source>
</reference>
<name>A0A8H3B2Z8_9AGAM</name>
<dbReference type="PANTHER" id="PTHR22847:SF637">
    <property type="entry name" value="WD REPEAT DOMAIN 5B"/>
    <property type="match status" value="1"/>
</dbReference>
<keyword evidence="5" id="KW-0812">Transmembrane</keyword>
<dbReference type="CDD" id="cd00200">
    <property type="entry name" value="WD40"/>
    <property type="match status" value="1"/>
</dbReference>
<feature type="repeat" description="WD" evidence="3">
    <location>
        <begin position="1496"/>
        <end position="1537"/>
    </location>
</feature>
<dbReference type="EMBL" id="CAJMWX010001031">
    <property type="protein sequence ID" value="CAE6446584.1"/>
    <property type="molecule type" value="Genomic_DNA"/>
</dbReference>
<dbReference type="Pfam" id="PF00400">
    <property type="entry name" value="WD40"/>
    <property type="match status" value="7"/>
</dbReference>
<feature type="domain" description="Nephrocystin 3-like N-terminal" evidence="6">
    <location>
        <begin position="236"/>
        <end position="337"/>
    </location>
</feature>
<dbReference type="Gene3D" id="2.130.10.10">
    <property type="entry name" value="YVTN repeat-like/Quinoprotein amine dehydrogenase"/>
    <property type="match status" value="4"/>
</dbReference>
<feature type="domain" description="Nephrocystin 3-like N-terminal" evidence="6">
    <location>
        <begin position="373"/>
        <end position="419"/>
    </location>
</feature>
<evidence type="ECO:0000259" key="6">
    <source>
        <dbReference type="Pfam" id="PF24883"/>
    </source>
</evidence>
<feature type="repeat" description="WD" evidence="3">
    <location>
        <begin position="1031"/>
        <end position="1072"/>
    </location>
</feature>
<evidence type="ECO:0000256" key="5">
    <source>
        <dbReference type="SAM" id="Phobius"/>
    </source>
</evidence>
<dbReference type="Pfam" id="PF24883">
    <property type="entry name" value="NPHP3_N"/>
    <property type="match status" value="2"/>
</dbReference>
<keyword evidence="5" id="KW-1133">Transmembrane helix</keyword>
<dbReference type="SUPFAM" id="SSF52540">
    <property type="entry name" value="P-loop containing nucleoside triphosphate hydrolases"/>
    <property type="match status" value="1"/>
</dbReference>
<sequence>MPPTSSKPRPGGEPGSNGAEAHSEGAATTATRAPRADRLKRWVHFSTFRNIILDQATSSIAPIKAVVTELAECIGISDDELEGNKDYEALKNELERIFEILKSHYEKDVSPAITASMESLWKDTDREFQVMNSKREWRGGDGGNSNGREEVRIGKLKDAVDNLDDVLRCYGRVRDHLQRVLLNANLSIWKIVDEIATDNRLDRLRPAMSAFYNSAEASQVKRGPCTRHTRIHVLDKLATWVEASEPGSVYWMSGMAGTGKTTISYSLCQQLEQRGRLAASFFCTRVLSECRRVERIIPSIAYQLARFSHPFRFALSIVLVTDPDAHARLPSLQFEALIVKPLLNIHPKNISTTGHAGGDIGPENASVQDKSVTDTLPENLVVVIDALDECESKEDTRQLLKLLLSKSRSLPIKFVVSSRPEPEIRDPMIKQTDQGRSRVVLHELDQQSVQTDIESYLRETLAPMQPRPTEGQIAALVRRAGTLFISAATIARYISYNNFQANPHDRLTNVLTASGGTQKKHKDIDDLYTDVLRAALDDEELEPTEIEDRKQVLYTVICAKEPLTLDVLSKLLKMNHVDRVHAALRPLWSVLHVSSTSGLVTTFHASFPEYMLSPLRSKEYHCDPQVHNRTLALACFECFQNMRPQFNICRLESSFIPDYEVKGLKQRVKKLITTELFYAARYWTYHIDSATRSPELLHELEEFLSVRLLLWMEVMNLKNAKDLMQKAIETVEEYAMEYSDSLKALAFDAVRFVTACTSTYVSTSTLHIYMSVLSFWPISSPIAKLYVRRTQGMAKVTGTAIVRRQYAPIVTRHLGSYFIQSPTFSPDGTQLAVGVGQDIVLLNALTGWEICPPLNGHSDIVVSVRFSPDGSRIVSGSMDKTIRVWSTNTGESLLQLGSLAGHTHWVQSVAFSPDGSKIVSGSYNEPIRTWDANSGKLLSEWPTIPDDLIDVVKYSLHGRYVISLGRASGIVVWDTEDGRALKSLCQDETDRQIYAADISPDDTYIAYAHYDEGIYVWSIRTGQVKCLTHHTTSRSPCITSLSFSHDGSRIATGSEDNSVYVWDSQTGDLVLGPLVGHIAGPMSLAFSPGGSHLVSGSTDGALCLWDTRSIQTAPNLLHGHGNPINSIGVSYDGTRIVASSKDWRVCVWDAESGDLVVSLNMKTFIGVKRRTSERGYARIQRVAFSPDGTRIIVNTDHEPFVFDANTGSPCSLYADPILPIIIALLAPVALGVILGSPESKSKHGFVVFLLPFSLACQCALLLKVMGYATESLKLHFIGFQASVNRLHALISQVNQYLIMATRLDILRDAVIGPVGFHAPGIIWAEFSPDGTRIASCSSDGILRTHNAQTNRLIFATHLSNTGERGYQLEHLSFSSNGRYIFSKVKDRKPQMHDANSGQRLVDLSDSEWEDIKNCDTEFSPDGTRIVVKHRASISLIELTSRTRTKYLNTHLPREEDINAPMLVRFSVDGSHMASALTGGSTCIWDVQTAQLLVRLSKAQLGRVTALALLPDGGYLITGSDDGSIRITDVRNAQQSSDQSSVPVDWEMNEDGWIIDNQSRPLICVPDELRPSLVWPRTKRIISKEGWLELDFKDVHLRKSWTQSDDST</sequence>
<evidence type="ECO:0000256" key="2">
    <source>
        <dbReference type="ARBA" id="ARBA00022737"/>
    </source>
</evidence>